<protein>
    <submittedName>
        <fullName evidence="2">Cytochrome P450 107B1</fullName>
        <ecNumber evidence="2">1.14.-.-</ecNumber>
    </submittedName>
</protein>
<organism evidence="2 3">
    <name type="scientific">Paraburkholderia fynbosensis</name>
    <dbReference type="NCBI Taxonomy" id="1200993"/>
    <lineage>
        <taxon>Bacteria</taxon>
        <taxon>Pseudomonadati</taxon>
        <taxon>Pseudomonadota</taxon>
        <taxon>Betaproteobacteria</taxon>
        <taxon>Burkholderiales</taxon>
        <taxon>Burkholderiaceae</taxon>
        <taxon>Paraburkholderia</taxon>
    </lineage>
</organism>
<sequence length="134" mass="15365">MRYKRARRRFEIIEALLRDRRMGKTYLQSVRARYGDDTAQQPVFQALSRTFLMMNPPLHTRLRALLMTAFNGRRIGKLREIVEPTARERVERIGAKTEFDLVSESALPLPVEIICRLPDKSGLDPAGGDGMHAL</sequence>
<keyword evidence="2" id="KW-0560">Oxidoreductase</keyword>
<dbReference type="AlphaFoldDB" id="A0A6J5GH92"/>
<dbReference type="PANTHER" id="PTHR46696:SF1">
    <property type="entry name" value="CYTOCHROME P450 YJIB-RELATED"/>
    <property type="match status" value="1"/>
</dbReference>
<dbReference type="Gene3D" id="1.10.630.10">
    <property type="entry name" value="Cytochrome P450"/>
    <property type="match status" value="1"/>
</dbReference>
<name>A0A6J5GH92_9BURK</name>
<dbReference type="EMBL" id="CADIKI010000015">
    <property type="protein sequence ID" value="CAB3800584.1"/>
    <property type="molecule type" value="Genomic_DNA"/>
</dbReference>
<reference evidence="2 3" key="1">
    <citation type="submission" date="2020-04" db="EMBL/GenBank/DDBJ databases">
        <authorList>
            <person name="De Canck E."/>
        </authorList>
    </citation>
    <scope>NUCLEOTIDE SEQUENCE [LARGE SCALE GENOMIC DNA]</scope>
    <source>
        <strain evidence="2 3">LMG 27177</strain>
    </source>
</reference>
<dbReference type="PRINTS" id="PR00359">
    <property type="entry name" value="BP450"/>
</dbReference>
<dbReference type="GO" id="GO:0016705">
    <property type="term" value="F:oxidoreductase activity, acting on paired donors, with incorporation or reduction of molecular oxygen"/>
    <property type="evidence" value="ECO:0007669"/>
    <property type="project" value="InterPro"/>
</dbReference>
<dbReference type="InterPro" id="IPR036396">
    <property type="entry name" value="Cyt_P450_sf"/>
</dbReference>
<dbReference type="InterPro" id="IPR002397">
    <property type="entry name" value="Cyt_P450_B"/>
</dbReference>
<dbReference type="SUPFAM" id="SSF48264">
    <property type="entry name" value="Cytochrome P450"/>
    <property type="match status" value="1"/>
</dbReference>
<evidence type="ECO:0000313" key="2">
    <source>
        <dbReference type="EMBL" id="CAB3800584.1"/>
    </source>
</evidence>
<dbReference type="EC" id="1.14.-.-" evidence="2"/>
<evidence type="ECO:0000256" key="1">
    <source>
        <dbReference type="ARBA" id="ARBA00010617"/>
    </source>
</evidence>
<dbReference type="Proteomes" id="UP000494252">
    <property type="component" value="Unassembled WGS sequence"/>
</dbReference>
<comment type="similarity">
    <text evidence="1">Belongs to the cytochrome P450 family.</text>
</comment>
<accession>A0A6J5GH92</accession>
<evidence type="ECO:0000313" key="3">
    <source>
        <dbReference type="Proteomes" id="UP000494252"/>
    </source>
</evidence>
<dbReference type="GO" id="GO:0004497">
    <property type="term" value="F:monooxygenase activity"/>
    <property type="evidence" value="ECO:0007669"/>
    <property type="project" value="InterPro"/>
</dbReference>
<dbReference type="GO" id="GO:0005506">
    <property type="term" value="F:iron ion binding"/>
    <property type="evidence" value="ECO:0007669"/>
    <property type="project" value="InterPro"/>
</dbReference>
<gene>
    <name evidence="2" type="ORF">LMG27177_04876</name>
</gene>
<proteinExistence type="inferred from homology"/>
<keyword evidence="3" id="KW-1185">Reference proteome</keyword>
<dbReference type="GO" id="GO:0020037">
    <property type="term" value="F:heme binding"/>
    <property type="evidence" value="ECO:0007669"/>
    <property type="project" value="InterPro"/>
</dbReference>
<dbReference type="PANTHER" id="PTHR46696">
    <property type="entry name" value="P450, PUTATIVE (EUROFUNG)-RELATED"/>
    <property type="match status" value="1"/>
</dbReference>